<dbReference type="GO" id="GO:0005737">
    <property type="term" value="C:cytoplasm"/>
    <property type="evidence" value="ECO:0007669"/>
    <property type="project" value="TreeGrafter"/>
</dbReference>
<dbReference type="Gene3D" id="3.60.15.10">
    <property type="entry name" value="Ribonuclease Z/Hydroxyacylglutathione hydrolase-like"/>
    <property type="match status" value="1"/>
</dbReference>
<keyword evidence="3" id="KW-1185">Reference proteome</keyword>
<dbReference type="PANTHER" id="PTHR15032:SF4">
    <property type="entry name" value="N-ACYL-PHOSPHATIDYLETHANOLAMINE-HYDROLYZING PHOSPHOLIPASE D"/>
    <property type="match status" value="1"/>
</dbReference>
<protein>
    <submittedName>
        <fullName evidence="2">Zn-dependent hydrolase, beta-lactamase family</fullName>
    </submittedName>
</protein>
<dbReference type="Pfam" id="PF12706">
    <property type="entry name" value="Lactamase_B_2"/>
    <property type="match status" value="1"/>
</dbReference>
<feature type="domain" description="Metallo-beta-lactamase" evidence="1">
    <location>
        <begin position="91"/>
        <end position="283"/>
    </location>
</feature>
<sequence length="360" mass="41243">MEDPAIQKIKQRQSKGKFLNSEPVSGRTIKKTLQIFLRFLTEKRINTEPSSQIPVVPLTANQLEQLPEDQLFIIKLGHSSLLLKVYGEIWLIDPVFGERASPFAFMGPKRFHPTPIDLKTLPFIDRVLISHNHYDHLDKTTIRALANRVGRFYVPVGVDQTLIKWGGEPGKISCFNWWQEEKIQDGFIAFTPTRHFSGRGLSDADKTLWGAWVIETGRERLYFSGDSGYFAGFANVGEKYGPFDLAFIETGAYDSDWPDVHMTPEQSLQAYRDVRGLRMMPIHNGTFDLAFHPWYEPMERIFQLAKRQPGSQPVPLCTPVFGEAHTLESLTHTKPWWQPLMAKQQQSKLADAKTQKNSKR</sequence>
<dbReference type="InterPro" id="IPR036866">
    <property type="entry name" value="RibonucZ/Hydroxyglut_hydro"/>
</dbReference>
<proteinExistence type="predicted"/>
<dbReference type="RefSeq" id="WP_015817712.1">
    <property type="nucleotide sequence ID" value="NC_012997.1"/>
</dbReference>
<dbReference type="AlphaFoldDB" id="C5BI33"/>
<dbReference type="PANTHER" id="PTHR15032">
    <property type="entry name" value="N-ACYL-PHOSPHATIDYLETHANOLAMINE-HYDROLYZING PHOSPHOLIPASE D"/>
    <property type="match status" value="1"/>
</dbReference>
<gene>
    <name evidence="2" type="ordered locus">TERTU_1933</name>
</gene>
<dbReference type="OrthoDB" id="9805728at2"/>
<name>C5BI33_TERTT</name>
<evidence type="ECO:0000313" key="3">
    <source>
        <dbReference type="Proteomes" id="UP000009080"/>
    </source>
</evidence>
<dbReference type="SUPFAM" id="SSF56281">
    <property type="entry name" value="Metallo-hydrolase/oxidoreductase"/>
    <property type="match status" value="1"/>
</dbReference>
<dbReference type="KEGG" id="ttu:TERTU_1933"/>
<dbReference type="STRING" id="377629.TERTU_1933"/>
<evidence type="ECO:0000313" key="2">
    <source>
        <dbReference type="EMBL" id="ACR11600.1"/>
    </source>
</evidence>
<dbReference type="Proteomes" id="UP000009080">
    <property type="component" value="Chromosome"/>
</dbReference>
<dbReference type="InterPro" id="IPR001279">
    <property type="entry name" value="Metallo-B-lactamas"/>
</dbReference>
<dbReference type="GO" id="GO:0016787">
    <property type="term" value="F:hydrolase activity"/>
    <property type="evidence" value="ECO:0007669"/>
    <property type="project" value="UniProtKB-KW"/>
</dbReference>
<dbReference type="EMBL" id="CP001614">
    <property type="protein sequence ID" value="ACR11600.1"/>
    <property type="molecule type" value="Genomic_DNA"/>
</dbReference>
<evidence type="ECO:0000259" key="1">
    <source>
        <dbReference type="Pfam" id="PF12706"/>
    </source>
</evidence>
<dbReference type="eggNOG" id="COG2220">
    <property type="taxonomic scope" value="Bacteria"/>
</dbReference>
<dbReference type="HOGENOM" id="CLU_020884_0_2_6"/>
<accession>C5BI33</accession>
<reference evidence="2 3" key="1">
    <citation type="journal article" date="2009" name="PLoS ONE">
        <title>The complete genome of Teredinibacter turnerae T7901: an intracellular endosymbiont of marine wood-boring bivalves (shipworms).</title>
        <authorList>
            <person name="Yang J.C."/>
            <person name="Madupu R."/>
            <person name="Durkin A.S."/>
            <person name="Ekborg N.A."/>
            <person name="Pedamallu C.S."/>
            <person name="Hostetler J.B."/>
            <person name="Radune D."/>
            <person name="Toms B.S."/>
            <person name="Henrissat B."/>
            <person name="Coutinho P.M."/>
            <person name="Schwarz S."/>
            <person name="Field L."/>
            <person name="Trindade-Silva A.E."/>
            <person name="Soares C.A.G."/>
            <person name="Elshahawi S."/>
            <person name="Hanora A."/>
            <person name="Schmidt E.W."/>
            <person name="Haygood M.G."/>
            <person name="Posfai J."/>
            <person name="Benner J."/>
            <person name="Madinger C."/>
            <person name="Nove J."/>
            <person name="Anton B."/>
            <person name="Chaudhary K."/>
            <person name="Foster J."/>
            <person name="Holman A."/>
            <person name="Kumar S."/>
            <person name="Lessard P.A."/>
            <person name="Luyten Y.A."/>
            <person name="Slatko B."/>
            <person name="Wood N."/>
            <person name="Wu B."/>
            <person name="Teplitski M."/>
            <person name="Mougous J.D."/>
            <person name="Ward N."/>
            <person name="Eisen J.A."/>
            <person name="Badger J.H."/>
            <person name="Distel D.L."/>
        </authorList>
    </citation>
    <scope>NUCLEOTIDE SEQUENCE [LARGE SCALE GENOMIC DNA]</scope>
    <source>
        <strain evidence="3">ATCC 39867 / T7901</strain>
    </source>
</reference>
<keyword evidence="2" id="KW-0378">Hydrolase</keyword>
<organism evidence="2 3">
    <name type="scientific">Teredinibacter turnerae (strain ATCC 39867 / T7901)</name>
    <dbReference type="NCBI Taxonomy" id="377629"/>
    <lineage>
        <taxon>Bacteria</taxon>
        <taxon>Pseudomonadati</taxon>
        <taxon>Pseudomonadota</taxon>
        <taxon>Gammaproteobacteria</taxon>
        <taxon>Cellvibrionales</taxon>
        <taxon>Cellvibrionaceae</taxon>
        <taxon>Teredinibacter</taxon>
    </lineage>
</organism>